<evidence type="ECO:0000313" key="7">
    <source>
        <dbReference type="Proteomes" id="UP000321749"/>
    </source>
</evidence>
<dbReference type="PROSITE" id="PS50075">
    <property type="entry name" value="CARRIER"/>
    <property type="match status" value="3"/>
</dbReference>
<feature type="domain" description="Carrier" evidence="5">
    <location>
        <begin position="2053"/>
        <end position="2129"/>
    </location>
</feature>
<dbReference type="NCBIfam" id="TIGR01733">
    <property type="entry name" value="AA-adenyl-dom"/>
    <property type="match status" value="2"/>
</dbReference>
<dbReference type="InterPro" id="IPR006162">
    <property type="entry name" value="Ppantetheine_attach_site"/>
</dbReference>
<evidence type="ECO:0000313" key="6">
    <source>
        <dbReference type="EMBL" id="GEK80346.1"/>
    </source>
</evidence>
<dbReference type="RefSeq" id="WP_146794531.1">
    <property type="nucleotide sequence ID" value="NZ_BJUU01000009.1"/>
</dbReference>
<dbReference type="InterPro" id="IPR020845">
    <property type="entry name" value="AMP-binding_CS"/>
</dbReference>
<dbReference type="Gene3D" id="1.10.1200.10">
    <property type="entry name" value="ACP-like"/>
    <property type="match status" value="2"/>
</dbReference>
<dbReference type="GO" id="GO:0044550">
    <property type="term" value="P:secondary metabolite biosynthetic process"/>
    <property type="evidence" value="ECO:0007669"/>
    <property type="project" value="TreeGrafter"/>
</dbReference>
<feature type="region of interest" description="Disordered" evidence="4">
    <location>
        <begin position="970"/>
        <end position="992"/>
    </location>
</feature>
<dbReference type="InterPro" id="IPR023213">
    <property type="entry name" value="CAT-like_dom_sf"/>
</dbReference>
<dbReference type="NCBIfam" id="NF003417">
    <property type="entry name" value="PRK04813.1"/>
    <property type="match status" value="3"/>
</dbReference>
<dbReference type="InterPro" id="IPR025110">
    <property type="entry name" value="AMP-bd_C"/>
</dbReference>
<dbReference type="SUPFAM" id="SSF56801">
    <property type="entry name" value="Acetyl-CoA synthetase-like"/>
    <property type="match status" value="3"/>
</dbReference>
<dbReference type="SUPFAM" id="SSF47336">
    <property type="entry name" value="ACP-like"/>
    <property type="match status" value="3"/>
</dbReference>
<dbReference type="Gene3D" id="3.30.300.30">
    <property type="match status" value="3"/>
</dbReference>
<accession>A0AA87RCJ8</accession>
<proteinExistence type="predicted"/>
<dbReference type="PROSITE" id="PS00012">
    <property type="entry name" value="PHOSPHOPANTETHEINE"/>
    <property type="match status" value="1"/>
</dbReference>
<dbReference type="SMART" id="SM01294">
    <property type="entry name" value="PKS_PP_betabranch"/>
    <property type="match status" value="1"/>
</dbReference>
<dbReference type="SUPFAM" id="SSF52777">
    <property type="entry name" value="CoA-dependent acyltransferases"/>
    <property type="match status" value="6"/>
</dbReference>
<dbReference type="Pfam" id="PF00975">
    <property type="entry name" value="Thioesterase"/>
    <property type="match status" value="1"/>
</dbReference>
<dbReference type="CDD" id="cd19540">
    <property type="entry name" value="LCL_NRPS-like"/>
    <property type="match status" value="1"/>
</dbReference>
<comment type="cofactor">
    <cofactor evidence="1">
        <name>pantetheine 4'-phosphate</name>
        <dbReference type="ChEBI" id="CHEBI:47942"/>
    </cofactor>
</comment>
<gene>
    <name evidence="6" type="ORF">ABA31_16970</name>
</gene>
<dbReference type="GO" id="GO:0031177">
    <property type="term" value="F:phosphopantetheine binding"/>
    <property type="evidence" value="ECO:0007669"/>
    <property type="project" value="InterPro"/>
</dbReference>
<name>A0AA87RCJ8_9MICO</name>
<dbReference type="FunFam" id="3.30.300.30:FF:000010">
    <property type="entry name" value="Enterobactin synthetase component F"/>
    <property type="match status" value="1"/>
</dbReference>
<dbReference type="FunFam" id="3.40.50.980:FF:000001">
    <property type="entry name" value="Non-ribosomal peptide synthetase"/>
    <property type="match status" value="1"/>
</dbReference>
<dbReference type="Gene3D" id="3.40.50.1820">
    <property type="entry name" value="alpha/beta hydrolase"/>
    <property type="match status" value="1"/>
</dbReference>
<feature type="region of interest" description="Disordered" evidence="4">
    <location>
        <begin position="1284"/>
        <end position="1306"/>
    </location>
</feature>
<dbReference type="InterPro" id="IPR042099">
    <property type="entry name" value="ANL_N_sf"/>
</dbReference>
<feature type="compositionally biased region" description="Basic and acidic residues" evidence="4">
    <location>
        <begin position="1064"/>
        <end position="1076"/>
    </location>
</feature>
<evidence type="ECO:0000256" key="3">
    <source>
        <dbReference type="ARBA" id="ARBA00022553"/>
    </source>
</evidence>
<dbReference type="InterPro" id="IPR020806">
    <property type="entry name" value="PKS_PP-bd"/>
</dbReference>
<dbReference type="GO" id="GO:0043041">
    <property type="term" value="P:amino acid activation for nonribosomal peptide biosynthetic process"/>
    <property type="evidence" value="ECO:0007669"/>
    <property type="project" value="TreeGrafter"/>
</dbReference>
<dbReference type="GO" id="GO:0008610">
    <property type="term" value="P:lipid biosynthetic process"/>
    <property type="evidence" value="ECO:0007669"/>
    <property type="project" value="UniProtKB-ARBA"/>
</dbReference>
<dbReference type="SMART" id="SM00823">
    <property type="entry name" value="PKS_PP"/>
    <property type="match status" value="3"/>
</dbReference>
<dbReference type="PANTHER" id="PTHR45527">
    <property type="entry name" value="NONRIBOSOMAL PEPTIDE SYNTHETASE"/>
    <property type="match status" value="1"/>
</dbReference>
<dbReference type="InterPro" id="IPR029058">
    <property type="entry name" value="AB_hydrolase_fold"/>
</dbReference>
<protein>
    <submittedName>
        <fullName evidence="6">Non-ribosomal peptide synthetase</fullName>
    </submittedName>
</protein>
<dbReference type="PROSITE" id="PS00455">
    <property type="entry name" value="AMP_BINDING"/>
    <property type="match status" value="3"/>
</dbReference>
<sequence>MTTAPQDTARTTDRERIPLTDAQRGIWYAQQLDADNPTYQIGQQLHLLGPLEPAILRVALTKTVADLDALSLRFRDDPDGPYAVLARPRPADDLLEVVDLRHLDRAEAEALARARVEAEMATPRDLQGDELFGAILFRFADDRATFFQRVHHIVLDGYSAVIALRYLAALHTRLARRIPRRLQRLAAAPLARIAARIPSPLPSLAELRGSIEEYEGSPQRAADEAHWRMVLAEDAPVVGLEGSTGAVARRVVRASAVLGEARAARLAALERDLPKTVVGVLALYLSKITGERRVSLGLPVTARRGRVAKTTPSMLSSILPLRIDVDPAASVDAVIAHAGEVVRGAVRAQRFRVERIEGAPAHAGPSVNLLPVIDAIRFGAAEGEIEILSTGPVHDLSVVVSGLYSDAADARVQLEGDADAHSVETLREHLGRMLALIDEALEDGSAAVVDARVVDDSEAAAMLALGEGGRERLATETILDAFAVAARERAAATAVVAADGELTFAELDAQATRLAHHLVAQGVGAGARVAVRIERSRLLPMLVLAVLRSGGAYVPLDPEYPSGRVAGMIEDAAPLLLLTSTGQLERDRAAGARWSVPTLAVDADTCTWQRATSDPAALPRRASDDLAYVVFTSGSTGRPKGVGVDGVALRNLFQHHREHLFAPAAERLGRPLRVAHTAGLSFDAAWDPLLWLFAGHELHMIDDDTRRDPERLVAHLQSRGIDAIETTPSFAEALLAAGLLEAEPHPSEIALGGEAVGPALWDALAARDDLRAVNLYGPTETTVDSLVAEIVQGAQPHIGSSVRNSRHYILDASLTPVPARAVGELYLAGTNVARGYIGQPGLTAESFVADPFADDGSRMYRTGDVVRRRRDGSLRFIGRIDDQVKIRGYRVELAEVEAAMRRERGVARAAVVVHGEGAAARIVGYVSGTGTAAGLGAAVRESLRTSLPEYMVPSTVIALDEMPMTANGKLDRRALPTPERSAADPAQRPRSRTERIVVEAFAEVLGVDGVGVDEDFFAAGGHSLLATRLAALLSERLETRVSVRDVFEHPTGTALAARVGEAGGGERRPRLERTPRPDPLPVSLAQRRLWFLNRLEPDSAAYNIPIVLHLDGALDEAALREALRDVARRHEPLRTIVPLVDGEPVQRVLEGDAALPELVAVDVPADRLEAVVRDEAARPFDVTTEAPLRAMLLRTGGAQHVLVATMHHIAGDGWSLAPFARDLGDAYRARAAGAQPEPAPLPVDYADFALWQREHLGDPDDASSELAAQLAHWRAALADAPEEIALPRDRARGTADPQDPAHTGVGEVRLELDAPRHAALRALAAEHRTSLFIVLHAAVVAMLEQQGAGDDIVLGTPVAGRTDPQLDELVGFFVNTVVLRTSVAGDPTLEELLERVRTSNTEAYAHQDVPFDAVVDAMRPDRVADRHPLFQVLLTLQSTEPAALDLGDVRVRVPAQTTSAGVKADLLIDVATPEGESGALVASLGFDRALFDESTVVRMRDALGRVLDALLAAPHRRVSDIPSVDAETAAWLERVAAGRALPAAGTVLDALRATAERMPAADAIVDESGTLSFAQLVDRVDALAAGMAARGVERGARVAVALPRIADAVVVVLAALRAGAVAVPIDIAYPDARIARILEGAHAELVVGLDAARLRAIAAGLGAGVNAGAAVVDPVDLIDRAAAVPTGPKPDDAAYLVYTSGTTGAPKGVQVSHAALANVLAQHEDAMIAQVRDRVAGSPRMLHLSGLGFDAAWDPILWLAAGTALEIADEATRIDGEAVVRAIVERGIDVVETTPSYAQQLVAVGLLEAVGERGSALTLALGGEAVPQRLWDRLAVADGIDAWNLYGPSESTVDAVVARIAAPGRVVIGAPVANTSARVLDRFLQPVPPGVEGELYLSGASLAHGYRGRAAETADRFVADPHGDGTRMYRTGDIVRRAADGSLEFLRRDDDQVKLRGYRIEMGDVERALESAPGVGAAVVRVIAPGGPETVRLAAWVTGDVDVDVVRASAAELLPAYMVPAVITAIDAVPLTPNGKVDAAALPEPAGTAGSRQPQTDAERAVCSIVGEVLGVDDVGLDDDFFALGGHSLLAVSLMGRLRDELGIVLPPLRAVFESPTPAALLRAAGAADEAPLDAAAGAAPALRAWAAEHPRRDDEPLPLSPNQARLWFLNRLEPTSAEYSVVLQAALEGELDTAALRGAVDDLVERHEVLRTTYPEVDGRPVQQIHEPSAGIAGDAPIDLTRGFDLASELPVRAALIATGEDAWRLELVIHHIATDGASLAPLVRDLATAYAARAGGATRLQRPLEVQYADWARMQASLGAGGTSDHAAGLAAWVDELAGIPTELELPVDGRRPDTAARRAGRVRFTVPAATAHALHAAASGRRASGFHAWLAALAGFLQRVGAGDDIVIGSPSAGRGDPDLAELVGFFVNTLPLRVRLDDAPSLFDAVDRARDVTLRAIEHESVPFERIVEAMAPERRLGRHPLFQTMLTVEEPAGVELSLPGVTATRLEPDATGAAKLDLSFTLRPQPSGEVEGVLEHDAALLSERAAHGLVERWLSFLDAASAEPHRAVRDVPLEPSVGRLPRVGGHAEPEPESVLEALAVSLAARPDSTTLTAGEHALDGAALDARIEAIAAGITAAGVVPGAVVALRLPRSTDTVAGLLAVWRVGAVVAPIDAELPLERVATMLRTAGARLVLHADDEGDDVTAAAADRAGIDAARVMRIDALPAPARDDALRSAQSLDAPAYLIFTSGTTGEPKAVQVPHRALATLLASHRATLMPDAAERRVRMAHTTGVGFDAAMDPILWLAAGHELHIVDDATRRDPDALVALLEDAGIGAWETTPSYVAALAGQTRLAAVLDERPADEPFTMLLGGEPLDTGLWTWLRERSAIDAWNLYGPTEVGVDSLVARVAEWEAPVLGATTGATVGYVLDAALRPAPVGSVGELWLAGAQLAHGYLGRAAATAERFVADPFAADGSRMYRTGDLVVVRDADDAAPAIVSLGRGDDQTKIRGHRVEPGEVEAVLRSAAGVAQAVVRPIGTARGAALGAWIVPAQGTDGEALVDELGALLRERLPDYMVPAAIGVIDAVPLTPNGKVDARALPELRAGGGEGRAAAPGAEAAIAAAFAEVLGVADVRADDSFFALGGHSFVAQPTIRAINDALGSELPVQALFQAPTVAGLAALVDSGGADVAESLRTILPLRREGSGDPVFAVHPASGVAWKFTTFVSRLDTQRPILGVQMPGIAPDEPEPALAATLDELLEAYVEAIRAEQPHGPYTIAGYSFGGRLAHHIAARLQAAGERVALLAILDDYPSQEPALAGVEDEQAMWRRFLDANGARPPQGALDVGRVRETLDAAGSPLADVPEETIERMVRRFRQLGALLDAAPTPVVEGGLHVFASTERVPAGRPGPEAWEAFATGAVTSSPVGARHQDVLGERGMDDIAPVLSRLLRDAPEIVAPNRSAEGSEALMTRSVDDAEPVEDAR</sequence>
<dbReference type="InterPro" id="IPR045851">
    <property type="entry name" value="AMP-bd_C_sf"/>
</dbReference>
<dbReference type="Gene3D" id="3.40.50.980">
    <property type="match status" value="4"/>
</dbReference>
<dbReference type="EMBL" id="BJUU01000009">
    <property type="protein sequence ID" value="GEK80346.1"/>
    <property type="molecule type" value="Genomic_DNA"/>
</dbReference>
<dbReference type="GO" id="GO:0005737">
    <property type="term" value="C:cytoplasm"/>
    <property type="evidence" value="ECO:0007669"/>
    <property type="project" value="TreeGrafter"/>
</dbReference>
<dbReference type="Gene3D" id="3.30.559.30">
    <property type="entry name" value="Nonribosomal peptide synthetase, condensation domain"/>
    <property type="match status" value="3"/>
</dbReference>
<dbReference type="Proteomes" id="UP000321749">
    <property type="component" value="Unassembled WGS sequence"/>
</dbReference>
<dbReference type="InterPro" id="IPR000873">
    <property type="entry name" value="AMP-dep_synth/lig_dom"/>
</dbReference>
<feature type="domain" description="Carrier" evidence="5">
    <location>
        <begin position="3117"/>
        <end position="3192"/>
    </location>
</feature>
<dbReference type="FunFam" id="1.10.1200.10:FF:000016">
    <property type="entry name" value="Non-ribosomal peptide synthase"/>
    <property type="match status" value="1"/>
</dbReference>
<dbReference type="InterPro" id="IPR010071">
    <property type="entry name" value="AA_adenyl_dom"/>
</dbReference>
<keyword evidence="7" id="KW-1185">Reference proteome</keyword>
<dbReference type="GO" id="GO:0003824">
    <property type="term" value="F:catalytic activity"/>
    <property type="evidence" value="ECO:0007669"/>
    <property type="project" value="InterPro"/>
</dbReference>
<dbReference type="InterPro" id="IPR036736">
    <property type="entry name" value="ACP-like_sf"/>
</dbReference>
<dbReference type="SUPFAM" id="SSF53474">
    <property type="entry name" value="alpha/beta-Hydrolases"/>
    <property type="match status" value="1"/>
</dbReference>
<dbReference type="SMART" id="SM00824">
    <property type="entry name" value="PKS_TE"/>
    <property type="match status" value="1"/>
</dbReference>
<keyword evidence="3" id="KW-0597">Phosphoprotein</keyword>
<dbReference type="InterPro" id="IPR009081">
    <property type="entry name" value="PP-bd_ACP"/>
</dbReference>
<keyword evidence="2" id="KW-0596">Phosphopantetheine</keyword>
<dbReference type="Pfam" id="PF00550">
    <property type="entry name" value="PP-binding"/>
    <property type="match status" value="3"/>
</dbReference>
<dbReference type="InterPro" id="IPR020802">
    <property type="entry name" value="TesA-like"/>
</dbReference>
<dbReference type="PANTHER" id="PTHR45527:SF1">
    <property type="entry name" value="FATTY ACID SYNTHASE"/>
    <property type="match status" value="1"/>
</dbReference>
<evidence type="ECO:0000259" key="5">
    <source>
        <dbReference type="PROSITE" id="PS50075"/>
    </source>
</evidence>
<dbReference type="Gene3D" id="3.30.559.10">
    <property type="entry name" value="Chloramphenicol acetyltransferase-like domain"/>
    <property type="match status" value="3"/>
</dbReference>
<evidence type="ECO:0000256" key="4">
    <source>
        <dbReference type="SAM" id="MobiDB-lite"/>
    </source>
</evidence>
<feature type="region of interest" description="Disordered" evidence="4">
    <location>
        <begin position="3462"/>
        <end position="3489"/>
    </location>
</feature>
<feature type="region of interest" description="Disordered" evidence="4">
    <location>
        <begin position="1054"/>
        <end position="1079"/>
    </location>
</feature>
<dbReference type="Gene3D" id="2.30.38.10">
    <property type="entry name" value="Luciferase, Domain 3"/>
    <property type="match status" value="2"/>
</dbReference>
<evidence type="ECO:0000256" key="1">
    <source>
        <dbReference type="ARBA" id="ARBA00001957"/>
    </source>
</evidence>
<dbReference type="InterPro" id="IPR001242">
    <property type="entry name" value="Condensation_dom"/>
</dbReference>
<dbReference type="InterPro" id="IPR001031">
    <property type="entry name" value="Thioesterase"/>
</dbReference>
<dbReference type="CDD" id="cd05930">
    <property type="entry name" value="A_NRPS"/>
    <property type="match status" value="3"/>
</dbReference>
<organism evidence="6 7">
    <name type="scientific">Agrococcus baldri</name>
    <dbReference type="NCBI Taxonomy" id="153730"/>
    <lineage>
        <taxon>Bacteria</taxon>
        <taxon>Bacillati</taxon>
        <taxon>Actinomycetota</taxon>
        <taxon>Actinomycetes</taxon>
        <taxon>Micrococcales</taxon>
        <taxon>Microbacteriaceae</taxon>
        <taxon>Agrococcus</taxon>
    </lineage>
</organism>
<dbReference type="Gene3D" id="3.40.50.12780">
    <property type="entry name" value="N-terminal domain of ligase-like"/>
    <property type="match status" value="1"/>
</dbReference>
<feature type="domain" description="Carrier" evidence="5">
    <location>
        <begin position="988"/>
        <end position="1063"/>
    </location>
</feature>
<dbReference type="Pfam" id="PF00668">
    <property type="entry name" value="Condensation"/>
    <property type="match status" value="4"/>
</dbReference>
<dbReference type="Pfam" id="PF00501">
    <property type="entry name" value="AMP-binding"/>
    <property type="match status" value="3"/>
</dbReference>
<evidence type="ECO:0000256" key="2">
    <source>
        <dbReference type="ARBA" id="ARBA00022450"/>
    </source>
</evidence>
<reference evidence="6 7" key="1">
    <citation type="submission" date="2019-07" db="EMBL/GenBank/DDBJ databases">
        <title>Whole genome shotgun sequence of Agrococcus baldri NBRC 103055.</title>
        <authorList>
            <person name="Hosoyama A."/>
            <person name="Uohara A."/>
            <person name="Ohji S."/>
            <person name="Ichikawa N."/>
        </authorList>
    </citation>
    <scope>NUCLEOTIDE SEQUENCE [LARGE SCALE GENOMIC DNA]</scope>
    <source>
        <strain evidence="6 7">NBRC 103055</strain>
    </source>
</reference>
<dbReference type="Pfam" id="PF13193">
    <property type="entry name" value="AMP-binding_C"/>
    <property type="match status" value="2"/>
</dbReference>
<dbReference type="GO" id="GO:0072330">
    <property type="term" value="P:monocarboxylic acid biosynthetic process"/>
    <property type="evidence" value="ECO:0007669"/>
    <property type="project" value="UniProtKB-ARBA"/>
</dbReference>
<comment type="caution">
    <text evidence="6">The sequence shown here is derived from an EMBL/GenBank/DDBJ whole genome shotgun (WGS) entry which is preliminary data.</text>
</comment>